<evidence type="ECO:0000313" key="2">
    <source>
        <dbReference type="EMBL" id="TMQ65088.1"/>
    </source>
</evidence>
<comment type="caution">
    <text evidence="2">The sequence shown here is derived from an EMBL/GenBank/DDBJ whole genome shotgun (WGS) entry which is preliminary data.</text>
</comment>
<feature type="chain" id="PRO_5021701841" evidence="1">
    <location>
        <begin position="20"/>
        <end position="129"/>
    </location>
</feature>
<name>A0A538TN84_UNCEI</name>
<sequence length="129" mass="13432">MHRIVPLAALLLISSLAFAASDRQSKAQLDALQVGGPTGNAVAIEKAQQGKVQITLQMKGLQPNIDYVARWYDASSCSGTQTTLGSFRSNGQGIGHLVGDASTTLSNVRSIGVAKQSDLINASCGTFAQ</sequence>
<keyword evidence="1" id="KW-0732">Signal</keyword>
<gene>
    <name evidence="2" type="ORF">E6K78_08390</name>
</gene>
<feature type="signal peptide" evidence="1">
    <location>
        <begin position="1"/>
        <end position="19"/>
    </location>
</feature>
<accession>A0A538TN84</accession>
<protein>
    <submittedName>
        <fullName evidence="2">Uncharacterized protein</fullName>
    </submittedName>
</protein>
<proteinExistence type="predicted"/>
<evidence type="ECO:0000313" key="3">
    <source>
        <dbReference type="Proteomes" id="UP000316609"/>
    </source>
</evidence>
<dbReference type="AlphaFoldDB" id="A0A538TN84"/>
<organism evidence="2 3">
    <name type="scientific">Eiseniibacteriota bacterium</name>
    <dbReference type="NCBI Taxonomy" id="2212470"/>
    <lineage>
        <taxon>Bacteria</taxon>
        <taxon>Candidatus Eiseniibacteriota</taxon>
    </lineage>
</organism>
<reference evidence="2 3" key="1">
    <citation type="journal article" date="2019" name="Nat. Microbiol.">
        <title>Mediterranean grassland soil C-N compound turnover is dependent on rainfall and depth, and is mediated by genomically divergent microorganisms.</title>
        <authorList>
            <person name="Diamond S."/>
            <person name="Andeer P.F."/>
            <person name="Li Z."/>
            <person name="Crits-Christoph A."/>
            <person name="Burstein D."/>
            <person name="Anantharaman K."/>
            <person name="Lane K.R."/>
            <person name="Thomas B.C."/>
            <person name="Pan C."/>
            <person name="Northen T.R."/>
            <person name="Banfield J.F."/>
        </authorList>
    </citation>
    <scope>NUCLEOTIDE SEQUENCE [LARGE SCALE GENOMIC DNA]</scope>
    <source>
        <strain evidence="2">WS_8</strain>
    </source>
</reference>
<dbReference type="EMBL" id="VBOY01000076">
    <property type="protein sequence ID" value="TMQ65088.1"/>
    <property type="molecule type" value="Genomic_DNA"/>
</dbReference>
<evidence type="ECO:0000256" key="1">
    <source>
        <dbReference type="SAM" id="SignalP"/>
    </source>
</evidence>
<dbReference type="Proteomes" id="UP000316609">
    <property type="component" value="Unassembled WGS sequence"/>
</dbReference>